<keyword evidence="8" id="KW-0012">Acyltransferase</keyword>
<keyword evidence="3" id="KW-0288">FMN</keyword>
<dbReference type="SUPFAM" id="SSF55469">
    <property type="entry name" value="FMN-dependent nitroreductase-like"/>
    <property type="match status" value="1"/>
</dbReference>
<dbReference type="Pfam" id="PF05175">
    <property type="entry name" value="MTS"/>
    <property type="match status" value="1"/>
</dbReference>
<evidence type="ECO:0000256" key="4">
    <source>
        <dbReference type="ARBA" id="ARBA00023002"/>
    </source>
</evidence>
<dbReference type="Gene3D" id="3.40.109.10">
    <property type="entry name" value="NADH Oxidase"/>
    <property type="match status" value="1"/>
</dbReference>
<keyword evidence="4" id="KW-0560">Oxidoreductase</keyword>
<comment type="caution">
    <text evidence="8">The sequence shown here is derived from an EMBL/GenBank/DDBJ whole genome shotgun (WGS) entry which is preliminary data.</text>
</comment>
<accession>A0A7J6NG01</accession>
<evidence type="ECO:0000313" key="8">
    <source>
        <dbReference type="EMBL" id="KAF4682766.1"/>
    </source>
</evidence>
<dbReference type="OrthoDB" id="272512at2759"/>
<dbReference type="InterPro" id="IPR002123">
    <property type="entry name" value="Plipid/glycerol_acylTrfase"/>
</dbReference>
<dbReference type="PANTHER" id="PTHR23026:SF90">
    <property type="entry name" value="IODOTYROSINE DEIODINASE 1"/>
    <property type="match status" value="1"/>
</dbReference>
<dbReference type="InterPro" id="IPR007848">
    <property type="entry name" value="Small_mtfrase_dom"/>
</dbReference>
<dbReference type="EMBL" id="JABANP010000409">
    <property type="protein sequence ID" value="KAF4682766.1"/>
    <property type="molecule type" value="Genomic_DNA"/>
</dbReference>
<dbReference type="CDD" id="cd11572">
    <property type="entry name" value="RlmI_M_like"/>
    <property type="match status" value="1"/>
</dbReference>
<dbReference type="CDD" id="cd02440">
    <property type="entry name" value="AdoMet_MTases"/>
    <property type="match status" value="1"/>
</dbReference>
<dbReference type="Proteomes" id="UP000541610">
    <property type="component" value="Unassembled WGS sequence"/>
</dbReference>
<evidence type="ECO:0000259" key="7">
    <source>
        <dbReference type="SMART" id="SM00563"/>
    </source>
</evidence>
<organism evidence="8 9">
    <name type="scientific">Perkinsus olseni</name>
    <name type="common">Perkinsus atlanticus</name>
    <dbReference type="NCBI Taxonomy" id="32597"/>
    <lineage>
        <taxon>Eukaryota</taxon>
        <taxon>Sar</taxon>
        <taxon>Alveolata</taxon>
        <taxon>Perkinsozoa</taxon>
        <taxon>Perkinsea</taxon>
        <taxon>Perkinsida</taxon>
        <taxon>Perkinsidae</taxon>
        <taxon>Perkinsus</taxon>
    </lineage>
</organism>
<dbReference type="Gene3D" id="3.40.50.150">
    <property type="entry name" value="Vaccinia Virus protein VP39"/>
    <property type="match status" value="1"/>
</dbReference>
<dbReference type="CDD" id="cd07991">
    <property type="entry name" value="LPLAT_LPCAT1-like"/>
    <property type="match status" value="1"/>
</dbReference>
<evidence type="ECO:0000313" key="9">
    <source>
        <dbReference type="Proteomes" id="UP000541610"/>
    </source>
</evidence>
<reference evidence="8 9" key="1">
    <citation type="submission" date="2020-04" db="EMBL/GenBank/DDBJ databases">
        <title>Perkinsus olseni comparative genomics.</title>
        <authorList>
            <person name="Bogema D.R."/>
        </authorList>
    </citation>
    <scope>NUCLEOTIDE SEQUENCE [LARGE SCALE GENOMIC DNA]</scope>
    <source>
        <strain evidence="8">00978-12</strain>
    </source>
</reference>
<dbReference type="SUPFAM" id="SSF69593">
    <property type="entry name" value="Glycerol-3-phosphate (1)-acyltransferase"/>
    <property type="match status" value="1"/>
</dbReference>
<feature type="coiled-coil region" evidence="5">
    <location>
        <begin position="58"/>
        <end position="85"/>
    </location>
</feature>
<name>A0A7J6NG01_PEROL</name>
<protein>
    <submittedName>
        <fullName evidence="8">Lysophosphatidylcholine acyltransferase 2</fullName>
    </submittedName>
</protein>
<dbReference type="GO" id="GO:0006570">
    <property type="term" value="P:tyrosine metabolic process"/>
    <property type="evidence" value="ECO:0007669"/>
    <property type="project" value="TreeGrafter"/>
</dbReference>
<dbReference type="GO" id="GO:0016491">
    <property type="term" value="F:oxidoreductase activity"/>
    <property type="evidence" value="ECO:0007669"/>
    <property type="project" value="UniProtKB-KW"/>
</dbReference>
<feature type="transmembrane region" description="Helical" evidence="6">
    <location>
        <begin position="1071"/>
        <end position="1104"/>
    </location>
</feature>
<dbReference type="InterPro" id="IPR045252">
    <property type="entry name" value="LPCAT1-like"/>
</dbReference>
<keyword evidence="6" id="KW-0472">Membrane</keyword>
<feature type="transmembrane region" description="Helical" evidence="6">
    <location>
        <begin position="1009"/>
        <end position="1030"/>
    </location>
</feature>
<dbReference type="Pfam" id="PF00881">
    <property type="entry name" value="Nitroreductase"/>
    <property type="match status" value="1"/>
</dbReference>
<proteinExistence type="inferred from homology"/>
<dbReference type="InterPro" id="IPR029479">
    <property type="entry name" value="Nitroreductase"/>
</dbReference>
<evidence type="ECO:0000256" key="3">
    <source>
        <dbReference type="ARBA" id="ARBA00022643"/>
    </source>
</evidence>
<keyword evidence="6" id="KW-1133">Transmembrane helix</keyword>
<dbReference type="InterPro" id="IPR050627">
    <property type="entry name" value="Nitroreductase/BluB"/>
</dbReference>
<evidence type="ECO:0000256" key="6">
    <source>
        <dbReference type="SAM" id="Phobius"/>
    </source>
</evidence>
<dbReference type="Pfam" id="PF01553">
    <property type="entry name" value="Acyltransferase"/>
    <property type="match status" value="1"/>
</dbReference>
<evidence type="ECO:0000256" key="1">
    <source>
        <dbReference type="ARBA" id="ARBA00007118"/>
    </source>
</evidence>
<dbReference type="InterPro" id="IPR029063">
    <property type="entry name" value="SAM-dependent_MTases_sf"/>
</dbReference>
<dbReference type="Gene3D" id="3.30.750.80">
    <property type="entry name" value="RNA methyltransferase domain (HRMD) like"/>
    <property type="match status" value="1"/>
</dbReference>
<dbReference type="SMART" id="SM00563">
    <property type="entry name" value="PlsC"/>
    <property type="match status" value="1"/>
</dbReference>
<dbReference type="PANTHER" id="PTHR23026">
    <property type="entry name" value="NADPH NITROREDUCTASE"/>
    <property type="match status" value="1"/>
</dbReference>
<keyword evidence="8" id="KW-0808">Transferase</keyword>
<keyword evidence="6" id="KW-0812">Transmembrane</keyword>
<keyword evidence="2" id="KW-0285">Flavoprotein</keyword>
<comment type="similarity">
    <text evidence="1">Belongs to the nitroreductase family.</text>
</comment>
<dbReference type="SUPFAM" id="SSF53335">
    <property type="entry name" value="S-adenosyl-L-methionine-dependent methyltransferases"/>
    <property type="match status" value="1"/>
</dbReference>
<evidence type="ECO:0000256" key="5">
    <source>
        <dbReference type="SAM" id="Coils"/>
    </source>
</evidence>
<dbReference type="CDD" id="cd02144">
    <property type="entry name" value="iodotyrosine_dehalogenase"/>
    <property type="match status" value="1"/>
</dbReference>
<evidence type="ECO:0000256" key="2">
    <source>
        <dbReference type="ARBA" id="ARBA00022630"/>
    </source>
</evidence>
<dbReference type="InterPro" id="IPR000415">
    <property type="entry name" value="Nitroreductase-like"/>
</dbReference>
<dbReference type="GO" id="GO:0008168">
    <property type="term" value="F:methyltransferase activity"/>
    <property type="evidence" value="ECO:0007669"/>
    <property type="project" value="InterPro"/>
</dbReference>
<sequence length="1356" mass="149467">MAHTEQLEEGEGRSLRTRLADLEALLGIANDEIRSVGNSVTAAMGQVEEFLEMSKTVEDECTAAVERVEQDMEGLEKDFADLRTKHDDHHESRWEEYHRTLKLETDALKAVMQRYDRRINAVMGELASTLHDLRSSSTINNLSDTTKIGVCLAAGAAGAVGLFATYQYITRKSCRPRSGSLVANPDNHLAEEEVLQGHEIFRHDRQNQGEMEDNAGKFLRLMNTRRSIRFYSKEDVPLSVVMTAVRTACTAPSGAHLQPWTFVIVQNQQAKESIRDVVEREEQLNYDRRMRRSWVKDVTPMVGDLHRDGRVAKPYLSEAPYLIVMMKQNYRVDASTGERQEHYYVEQSCGIAAGMLICALHNAGLVTLTSTPMGAESAIRNILNRPANEKVYLLMPVGYPSSDATVPSSVKLRYTPRTPLEGTSIDVVVSRDRPIQMYVDKVLEAIVEKQKSKVLIQGMGRTCRRIAERVAKYALRRLPSGHGFRYTVETRESDAAAKPQDFILEFDQEAGTDVLRRAPEDDVDASFTPPEITLFSLKSQNSGGSFQVHPAGGVASTLRDSVSTRPRLKIGSAAAQRLGQSPRAGWIYKSEVENPQELDGMPPVLCNVLLSGADESSLPDSPTAVALVDPKKTVVYGRIVDLDPYCVFDQRFTIHLLERALQRREMFFANDSAGNSISCRLFHGESDGIPGLYIDKFVGSPCPVIVMRLSNVGLEGSLLSFIKAVEKVHCAEPSTALFVYSEAGGGKQQAYSELVRPAGLSDVTFDGPHDSPSGEASDNTIVIINENGVLMAVDIKDNPGYLLNRRSDRSTLQRLASTMAPSGSSLSTLDLYSYSGSYAIQLLQSLHHSKSKVVCVDKDAEALRLGQLSCEENGIRKGVVQFVHNSVEQYLQALPDSTRYNVIIVDPPTIADKTERKSKNAKLHSIETVVAKAVPHLAPRGLLHVTNGDNVGVSPSQLAGAVARGVAAARRPRAAIVHRGTTDYRDHPVHLSLHDSGGFCSITLEGYSVYEGFMVVSVLGYALLTLACIIGMHLSYKQAMLCDTDKIIRVFGHVPPSWKSFIRPSPRNLNYLFLMIAASTAVPVKIAVVTSLHVLAIIICLIPSEKLLSTAVPVCANIILRVLGLTVRQHGERLSPRKVPTVAVNHVSYLDIYVLESCGATPLSFVAKKDVRDMFLIGQLARAFDCVFVSRSKCPKEREEVVGKIRDKQERVMSGSTQFQLCIFPEGTTTNGRSLMKFRKGAFESLLPVQPVKLAYTSDHCSYTCLDLLCHVLIFLALACIEDMHCDVYWLPEVCPSDAAASTGEDLANATRLSIARATEPELCLDDEASFEAHNKITSFLLESTPRSPARHTKED</sequence>
<gene>
    <name evidence="8" type="primary">LPCAT2_9</name>
    <name evidence="8" type="ORF">FOZ60_010110</name>
</gene>
<keyword evidence="5" id="KW-0175">Coiled coil</keyword>
<feature type="domain" description="Phospholipid/glycerol acyltransferase" evidence="7">
    <location>
        <begin position="1142"/>
        <end position="1257"/>
    </location>
</feature>
<dbReference type="GO" id="GO:0008374">
    <property type="term" value="F:O-acyltransferase activity"/>
    <property type="evidence" value="ECO:0007669"/>
    <property type="project" value="InterPro"/>
</dbReference>
<dbReference type="GO" id="GO:0005886">
    <property type="term" value="C:plasma membrane"/>
    <property type="evidence" value="ECO:0007669"/>
    <property type="project" value="TreeGrafter"/>
</dbReference>